<dbReference type="CDD" id="cd00438">
    <property type="entry name" value="cupin_RmlC"/>
    <property type="match status" value="1"/>
</dbReference>
<comment type="similarity">
    <text evidence="7">Belongs to the dTDP-4-dehydrorhamnose 3,5-epimerase family.</text>
</comment>
<evidence type="ECO:0000256" key="5">
    <source>
        <dbReference type="PIRSR" id="PIRSR600888-1"/>
    </source>
</evidence>
<evidence type="ECO:0000256" key="6">
    <source>
        <dbReference type="PIRSR" id="PIRSR600888-3"/>
    </source>
</evidence>
<proteinExistence type="inferred from homology"/>
<dbReference type="PANTHER" id="PTHR21047:SF2">
    <property type="entry name" value="THYMIDINE DIPHOSPHO-4-KETO-RHAMNOSE 3,5-EPIMERASE"/>
    <property type="match status" value="1"/>
</dbReference>
<feature type="active site" description="Proton acceptor" evidence="5">
    <location>
        <position position="60"/>
    </location>
</feature>
<keyword evidence="7" id="KW-0413">Isomerase</keyword>
<gene>
    <name evidence="8" type="ORF">JBKA6_0969</name>
</gene>
<dbReference type="GO" id="GO:0008830">
    <property type="term" value="F:dTDP-4-dehydrorhamnose 3,5-epimerase activity"/>
    <property type="evidence" value="ECO:0007669"/>
    <property type="project" value="UniProtKB-UniRule"/>
</dbReference>
<protein>
    <recommendedName>
        <fullName evidence="4 7">dTDP-4-dehydrorhamnose 3,5-epimerase</fullName>
        <ecNumber evidence="3 7">5.1.3.13</ecNumber>
    </recommendedName>
    <alternativeName>
        <fullName evidence="7">Thymidine diphospho-4-keto-rhamnose 3,5-epimerase</fullName>
    </alternativeName>
</protein>
<evidence type="ECO:0000256" key="4">
    <source>
        <dbReference type="ARBA" id="ARBA00019595"/>
    </source>
</evidence>
<dbReference type="NCBIfam" id="TIGR01221">
    <property type="entry name" value="rmlC"/>
    <property type="match status" value="1"/>
</dbReference>
<feature type="site" description="Participates in a stacking interaction with the thymidine ring of dTDP-4-oxo-6-deoxyglucose" evidence="6">
    <location>
        <position position="135"/>
    </location>
</feature>
<evidence type="ECO:0000313" key="9">
    <source>
        <dbReference type="Proteomes" id="UP000243197"/>
    </source>
</evidence>
<dbReference type="EMBL" id="AP014564">
    <property type="protein sequence ID" value="BAV94982.1"/>
    <property type="molecule type" value="Genomic_DNA"/>
</dbReference>
<dbReference type="InterPro" id="IPR014710">
    <property type="entry name" value="RmlC-like_jellyroll"/>
</dbReference>
<feature type="active site" description="Proton donor" evidence="5">
    <location>
        <position position="129"/>
    </location>
</feature>
<dbReference type="EC" id="5.1.3.13" evidence="3 7"/>
<comment type="function">
    <text evidence="2 7">Catalyzes the epimerization of the C3' and C5'positions of dTDP-6-deoxy-D-xylo-4-hexulose, forming dTDP-6-deoxy-L-lyxo-4-hexulose.</text>
</comment>
<dbReference type="GO" id="GO:0019305">
    <property type="term" value="P:dTDP-rhamnose biosynthetic process"/>
    <property type="evidence" value="ECO:0007669"/>
    <property type="project" value="UniProtKB-UniRule"/>
</dbReference>
<dbReference type="Pfam" id="PF00908">
    <property type="entry name" value="dTDP_sugar_isom"/>
    <property type="match status" value="1"/>
</dbReference>
<comment type="catalytic activity">
    <reaction evidence="1 7">
        <text>dTDP-4-dehydro-6-deoxy-alpha-D-glucose = dTDP-4-dehydro-beta-L-rhamnose</text>
        <dbReference type="Rhea" id="RHEA:16969"/>
        <dbReference type="ChEBI" id="CHEBI:57649"/>
        <dbReference type="ChEBI" id="CHEBI:62830"/>
        <dbReference type="EC" id="5.1.3.13"/>
    </reaction>
</comment>
<dbReference type="UniPathway" id="UPA00124"/>
<accession>A0A1J1E6M1</accession>
<sequence>MTITNNDGLILLEHSHVFRDDRGLFTEIYNKKKLKDIGLEVDFVQDNYSKSKRGVLRGLHFQCPNPQGKLIKVMRGSILDVVVNMKKSSPFFGKHYKFLLSKENNRMLYIPEYFAHGFLSLQDDTEVLYKCTDFYQPQNERGIIWNDSDLSIDWNLENNKLNNEDLIISEKDKVLSLFKDSIYF</sequence>
<dbReference type="SUPFAM" id="SSF51182">
    <property type="entry name" value="RmlC-like cupins"/>
    <property type="match status" value="1"/>
</dbReference>
<evidence type="ECO:0000256" key="3">
    <source>
        <dbReference type="ARBA" id="ARBA00012098"/>
    </source>
</evidence>
<evidence type="ECO:0000256" key="7">
    <source>
        <dbReference type="RuleBase" id="RU364069"/>
    </source>
</evidence>
<comment type="pathway">
    <text evidence="7">Carbohydrate biosynthesis; dTDP-L-rhamnose biosynthesis.</text>
</comment>
<organism evidence="8 9">
    <name type="scientific">Ichthyobacterium seriolicida</name>
    <dbReference type="NCBI Taxonomy" id="242600"/>
    <lineage>
        <taxon>Bacteria</taxon>
        <taxon>Pseudomonadati</taxon>
        <taxon>Bacteroidota</taxon>
        <taxon>Flavobacteriia</taxon>
        <taxon>Flavobacteriales</taxon>
        <taxon>Ichthyobacteriaceae</taxon>
        <taxon>Ichthyobacterium</taxon>
    </lineage>
</organism>
<dbReference type="AlphaFoldDB" id="A0A1J1E6M1"/>
<dbReference type="RefSeq" id="WP_096686403.1">
    <property type="nucleotide sequence ID" value="NZ_AP014564.1"/>
</dbReference>
<evidence type="ECO:0000256" key="1">
    <source>
        <dbReference type="ARBA" id="ARBA00001298"/>
    </source>
</evidence>
<dbReference type="InterPro" id="IPR000888">
    <property type="entry name" value="RmlC-like"/>
</dbReference>
<dbReference type="GO" id="GO:0000271">
    <property type="term" value="P:polysaccharide biosynthetic process"/>
    <property type="evidence" value="ECO:0007669"/>
    <property type="project" value="TreeGrafter"/>
</dbReference>
<evidence type="ECO:0000313" key="8">
    <source>
        <dbReference type="EMBL" id="BAV94982.1"/>
    </source>
</evidence>
<dbReference type="PANTHER" id="PTHR21047">
    <property type="entry name" value="DTDP-6-DEOXY-D-GLUCOSE-3,5 EPIMERASE"/>
    <property type="match status" value="1"/>
</dbReference>
<comment type="subunit">
    <text evidence="7">Homodimer.</text>
</comment>
<dbReference type="InterPro" id="IPR011051">
    <property type="entry name" value="RmlC_Cupin_sf"/>
</dbReference>
<name>A0A1J1E6M1_9FLAO</name>
<keyword evidence="9" id="KW-1185">Reference proteome</keyword>
<dbReference type="KEGG" id="ise:JBKA6_0969"/>
<dbReference type="GO" id="GO:0005829">
    <property type="term" value="C:cytosol"/>
    <property type="evidence" value="ECO:0007669"/>
    <property type="project" value="TreeGrafter"/>
</dbReference>
<dbReference type="Proteomes" id="UP000243197">
    <property type="component" value="Chromosome"/>
</dbReference>
<dbReference type="Gene3D" id="2.60.120.10">
    <property type="entry name" value="Jelly Rolls"/>
    <property type="match status" value="1"/>
</dbReference>
<evidence type="ECO:0000256" key="2">
    <source>
        <dbReference type="ARBA" id="ARBA00001997"/>
    </source>
</evidence>
<reference evidence="8 9" key="1">
    <citation type="submission" date="2014-03" db="EMBL/GenBank/DDBJ databases">
        <title>complete genome sequence of Flavobacteriaceae bacterium JBKA-6.</title>
        <authorList>
            <person name="Takano T."/>
            <person name="Nakamura Y."/>
            <person name="Takuma S."/>
            <person name="Yasuike M."/>
            <person name="Matsuyama T."/>
            <person name="Sakai T."/>
            <person name="Fujiwara A."/>
            <person name="Kimoto K."/>
            <person name="Fukuda Y."/>
            <person name="Kondo H."/>
            <person name="Hirono I."/>
            <person name="Nakayasu C."/>
        </authorList>
    </citation>
    <scope>NUCLEOTIDE SEQUENCE [LARGE SCALE GENOMIC DNA]</scope>
    <source>
        <strain evidence="8 9">JBKA-6</strain>
    </source>
</reference>
<dbReference type="OrthoDB" id="9800680at2"/>